<evidence type="ECO:0000313" key="5">
    <source>
        <dbReference type="Proteomes" id="UP000078492"/>
    </source>
</evidence>
<feature type="domain" description="Peptidase M14" evidence="3">
    <location>
        <begin position="1"/>
        <end position="55"/>
    </location>
</feature>
<dbReference type="AlphaFoldDB" id="A0A151J2W6"/>
<sequence>LSSGLSVDYMAGVLNKSVVYLYKLRDKNEYGFLLPPEYIIPTGEETLDSLVAMFN</sequence>
<dbReference type="Proteomes" id="UP000078492">
    <property type="component" value="Unassembled WGS sequence"/>
</dbReference>
<keyword evidence="5" id="KW-1185">Reference proteome</keyword>
<comment type="similarity">
    <text evidence="1 2">Belongs to the peptidase M14 family.</text>
</comment>
<evidence type="ECO:0000256" key="1">
    <source>
        <dbReference type="ARBA" id="ARBA00005988"/>
    </source>
</evidence>
<dbReference type="Gene3D" id="3.40.630.10">
    <property type="entry name" value="Zn peptidases"/>
    <property type="match status" value="1"/>
</dbReference>
<dbReference type="InterPro" id="IPR000834">
    <property type="entry name" value="Peptidase_M14"/>
</dbReference>
<accession>A0A151J2W6</accession>
<comment type="caution">
    <text evidence="2">Lacks conserved residue(s) required for the propagation of feature annotation.</text>
</comment>
<evidence type="ECO:0000256" key="2">
    <source>
        <dbReference type="PROSITE-ProRule" id="PRU01379"/>
    </source>
</evidence>
<protein>
    <submittedName>
        <fullName evidence="4">Zinc carboxypeptidase A 1</fullName>
    </submittedName>
</protein>
<dbReference type="GO" id="GO:0008270">
    <property type="term" value="F:zinc ion binding"/>
    <property type="evidence" value="ECO:0007669"/>
    <property type="project" value="InterPro"/>
</dbReference>
<dbReference type="Pfam" id="PF00246">
    <property type="entry name" value="Peptidase_M14"/>
    <property type="match status" value="1"/>
</dbReference>
<dbReference type="GO" id="GO:0004181">
    <property type="term" value="F:metallocarboxypeptidase activity"/>
    <property type="evidence" value="ECO:0007669"/>
    <property type="project" value="InterPro"/>
</dbReference>
<keyword evidence="4" id="KW-0645">Protease</keyword>
<name>A0A151J2W6_9HYME</name>
<feature type="non-terminal residue" evidence="4">
    <location>
        <position position="1"/>
    </location>
</feature>
<dbReference type="STRING" id="471704.A0A151J2W6"/>
<reference evidence="4 5" key="1">
    <citation type="submission" date="2015-09" db="EMBL/GenBank/DDBJ databases">
        <title>Trachymyrmex cornetzi WGS genome.</title>
        <authorList>
            <person name="Nygaard S."/>
            <person name="Hu H."/>
            <person name="Boomsma J."/>
            <person name="Zhang G."/>
        </authorList>
    </citation>
    <scope>NUCLEOTIDE SEQUENCE [LARGE SCALE GENOMIC DNA]</scope>
    <source>
        <strain evidence="4">Tcor2-1</strain>
        <tissue evidence="4">Whole body</tissue>
    </source>
</reference>
<keyword evidence="4" id="KW-0378">Hydrolase</keyword>
<proteinExistence type="inferred from homology"/>
<dbReference type="GO" id="GO:0006508">
    <property type="term" value="P:proteolysis"/>
    <property type="evidence" value="ECO:0007669"/>
    <property type="project" value="InterPro"/>
</dbReference>
<dbReference type="SUPFAM" id="SSF53187">
    <property type="entry name" value="Zn-dependent exopeptidases"/>
    <property type="match status" value="1"/>
</dbReference>
<organism evidence="4 5">
    <name type="scientific">Trachymyrmex cornetzi</name>
    <dbReference type="NCBI Taxonomy" id="471704"/>
    <lineage>
        <taxon>Eukaryota</taxon>
        <taxon>Metazoa</taxon>
        <taxon>Ecdysozoa</taxon>
        <taxon>Arthropoda</taxon>
        <taxon>Hexapoda</taxon>
        <taxon>Insecta</taxon>
        <taxon>Pterygota</taxon>
        <taxon>Neoptera</taxon>
        <taxon>Endopterygota</taxon>
        <taxon>Hymenoptera</taxon>
        <taxon>Apocrita</taxon>
        <taxon>Aculeata</taxon>
        <taxon>Formicoidea</taxon>
        <taxon>Formicidae</taxon>
        <taxon>Myrmicinae</taxon>
        <taxon>Trachymyrmex</taxon>
    </lineage>
</organism>
<evidence type="ECO:0000313" key="4">
    <source>
        <dbReference type="EMBL" id="KYN16222.1"/>
    </source>
</evidence>
<gene>
    <name evidence="4" type="ORF">ALC57_11527</name>
</gene>
<dbReference type="EMBL" id="KQ980403">
    <property type="protein sequence ID" value="KYN16222.1"/>
    <property type="molecule type" value="Genomic_DNA"/>
</dbReference>
<dbReference type="PROSITE" id="PS52035">
    <property type="entry name" value="PEPTIDASE_M14"/>
    <property type="match status" value="1"/>
</dbReference>
<evidence type="ECO:0000259" key="3">
    <source>
        <dbReference type="PROSITE" id="PS52035"/>
    </source>
</evidence>
<keyword evidence="4" id="KW-0121">Carboxypeptidase</keyword>